<feature type="domain" description="Resolvase/invertase-type recombinase catalytic" evidence="1">
    <location>
        <begin position="1"/>
        <end position="84"/>
    </location>
</feature>
<dbReference type="Proteomes" id="UP000427281">
    <property type="component" value="Chromosome"/>
</dbReference>
<dbReference type="EMBL" id="CP043930">
    <property type="protein sequence ID" value="QGQ26206.1"/>
    <property type="molecule type" value="Genomic_DNA"/>
</dbReference>
<dbReference type="GO" id="GO:0000150">
    <property type="term" value="F:DNA strand exchange activity"/>
    <property type="evidence" value="ECO:0007669"/>
    <property type="project" value="InterPro"/>
</dbReference>
<dbReference type="InterPro" id="IPR006119">
    <property type="entry name" value="Resolv_N"/>
</dbReference>
<evidence type="ECO:0000259" key="1">
    <source>
        <dbReference type="PROSITE" id="PS51736"/>
    </source>
</evidence>
<keyword evidence="3" id="KW-1185">Reference proteome</keyword>
<dbReference type="Pfam" id="PF00239">
    <property type="entry name" value="Resolvase"/>
    <property type="match status" value="1"/>
</dbReference>
<proteinExistence type="predicted"/>
<protein>
    <recommendedName>
        <fullName evidence="1">Resolvase/invertase-type recombinase catalytic domain-containing protein</fullName>
    </recommendedName>
</protein>
<dbReference type="PROSITE" id="PS51736">
    <property type="entry name" value="RECOMBINASES_3"/>
    <property type="match status" value="1"/>
</dbReference>
<reference evidence="2 3" key="1">
    <citation type="submission" date="2019-09" db="EMBL/GenBank/DDBJ databases">
        <title>Gimesia benthica sp. nov., a novel bacterium isolated from deep-sea water of the Northwest Indian Ocean.</title>
        <authorList>
            <person name="Dai X."/>
        </authorList>
    </citation>
    <scope>NUCLEOTIDE SEQUENCE [LARGE SCALE GENOMIC DNA]</scope>
    <source>
        <strain evidence="2 3">E7</strain>
    </source>
</reference>
<dbReference type="SUPFAM" id="SSF53041">
    <property type="entry name" value="Resolvase-like"/>
    <property type="match status" value="1"/>
</dbReference>
<accession>A0A6I6AJ80</accession>
<dbReference type="KEGG" id="gim:F1728_27545"/>
<dbReference type="Gene3D" id="3.40.50.1390">
    <property type="entry name" value="Resolvase, N-terminal catalytic domain"/>
    <property type="match status" value="1"/>
</dbReference>
<sequence length="117" mass="13105">MRSGNTLLVWKLGCLRRPLRYLATMIEELKEREIGFRSIIVGIIDTTTPSGELIFHVFSALDQFEQRLIQETTKTGLAAGDDDTATSNAAQAVTGNQRTWNANRHKFRCPRALLLAS</sequence>
<dbReference type="AlphaFoldDB" id="A0A6I6AJ80"/>
<dbReference type="InterPro" id="IPR036162">
    <property type="entry name" value="Resolvase-like_N_sf"/>
</dbReference>
<dbReference type="GO" id="GO:0003677">
    <property type="term" value="F:DNA binding"/>
    <property type="evidence" value="ECO:0007669"/>
    <property type="project" value="InterPro"/>
</dbReference>
<gene>
    <name evidence="2" type="ORF">F1728_27545</name>
</gene>
<organism evidence="2 3">
    <name type="scientific">Gimesia benthica</name>
    <dbReference type="NCBI Taxonomy" id="2608982"/>
    <lineage>
        <taxon>Bacteria</taxon>
        <taxon>Pseudomonadati</taxon>
        <taxon>Planctomycetota</taxon>
        <taxon>Planctomycetia</taxon>
        <taxon>Planctomycetales</taxon>
        <taxon>Planctomycetaceae</taxon>
        <taxon>Gimesia</taxon>
    </lineage>
</organism>
<evidence type="ECO:0000313" key="3">
    <source>
        <dbReference type="Proteomes" id="UP000427281"/>
    </source>
</evidence>
<evidence type="ECO:0000313" key="2">
    <source>
        <dbReference type="EMBL" id="QGQ26206.1"/>
    </source>
</evidence>
<dbReference type="RefSeq" id="WP_145187152.1">
    <property type="nucleotide sequence ID" value="NZ_CP043930.1"/>
</dbReference>
<name>A0A6I6AJ80_9PLAN</name>